<feature type="coiled-coil region" evidence="5">
    <location>
        <begin position="157"/>
        <end position="191"/>
    </location>
</feature>
<dbReference type="GO" id="GO:1905515">
    <property type="term" value="P:non-motile cilium assembly"/>
    <property type="evidence" value="ECO:0007669"/>
    <property type="project" value="TreeGrafter"/>
</dbReference>
<proteinExistence type="inferred from homology"/>
<comment type="subcellular location">
    <subcellularLocation>
        <location evidence="1">Cell projection</location>
        <location evidence="1">Cilium</location>
    </subcellularLocation>
</comment>
<reference evidence="7 8" key="1">
    <citation type="submission" date="2025-04" db="UniProtKB">
        <authorList>
            <consortium name="RefSeq"/>
        </authorList>
    </citation>
    <scope>IDENTIFICATION</scope>
</reference>
<evidence type="ECO:0000313" key="7">
    <source>
        <dbReference type="RefSeq" id="XP_022098486.1"/>
    </source>
</evidence>
<accession>A0A8B7YYS0</accession>
<dbReference type="GO" id="GO:0005929">
    <property type="term" value="C:cilium"/>
    <property type="evidence" value="ECO:0007669"/>
    <property type="project" value="UniProtKB-SubCell"/>
</dbReference>
<dbReference type="PANTHER" id="PTHR16011:SF0">
    <property type="entry name" value="INTRAFLAGELLAR TRANSPORT PROTEIN 57 HOMOLOG"/>
    <property type="match status" value="1"/>
</dbReference>
<keyword evidence="5" id="KW-0175">Coiled coil</keyword>
<evidence type="ECO:0000256" key="5">
    <source>
        <dbReference type="SAM" id="Coils"/>
    </source>
</evidence>
<keyword evidence="3" id="KW-0969">Cilium</keyword>
<sequence>MAEETRRGGAEGEGEQGPGQNYMHFVIMEDLMDKLKLMDYEEGFLKGLGFKPLSRHYFALPTNPGEQFYIFTSLSAWLINQAGKQFDQPQEYDDPNATISSILDEVRRIGAAVDFPPAKLKAGWGEHCIYVIDKLADQALRQTSFKWGRPIYPEEEMEEESAIEDDVEVTLDKAEEEMADIDEDLEEEESFLDLEGLRNLKTKDTGETSRIEEIMESTTDASEWKLEVERVVPSLKVHIRTDNKDWRTHVDQMHQHRDGIQSALTDTKGYLDKLHKEISRTLEKITSREKYINNQLEHLLQEYRGMQDNSAEMKEQYRQASGGVTERTRTLAEITEELEKVKQEMEERGSSMTDGSPLVKIKQALQRLKTENTQMDVRIGVVEHSLLQARLKDKSNLQKDMNEPAGQFAF</sequence>
<name>A0A8B7YYS0_ACAPL</name>
<organism evidence="6 8">
    <name type="scientific">Acanthaster planci</name>
    <name type="common">Crown-of-thorns starfish</name>
    <dbReference type="NCBI Taxonomy" id="133434"/>
    <lineage>
        <taxon>Eukaryota</taxon>
        <taxon>Metazoa</taxon>
        <taxon>Echinodermata</taxon>
        <taxon>Eleutherozoa</taxon>
        <taxon>Asterozoa</taxon>
        <taxon>Asteroidea</taxon>
        <taxon>Valvatacea</taxon>
        <taxon>Valvatida</taxon>
        <taxon>Acanthasteridae</taxon>
        <taxon>Acanthaster</taxon>
    </lineage>
</organism>
<dbReference type="AlphaFoldDB" id="A0A8B7YYS0"/>
<evidence type="ECO:0000256" key="4">
    <source>
        <dbReference type="ARBA" id="ARBA00023273"/>
    </source>
</evidence>
<evidence type="ECO:0000313" key="8">
    <source>
        <dbReference type="RefSeq" id="XP_022098488.1"/>
    </source>
</evidence>
<dbReference type="PANTHER" id="PTHR16011">
    <property type="entry name" value="IFT57/HIPPI"/>
    <property type="match status" value="1"/>
</dbReference>
<evidence type="ECO:0000256" key="2">
    <source>
        <dbReference type="ARBA" id="ARBA00009415"/>
    </source>
</evidence>
<evidence type="ECO:0000256" key="1">
    <source>
        <dbReference type="ARBA" id="ARBA00004138"/>
    </source>
</evidence>
<dbReference type="OMA" id="VHAHDQD"/>
<dbReference type="Pfam" id="PF10498">
    <property type="entry name" value="IFT57"/>
    <property type="match status" value="1"/>
</dbReference>
<evidence type="ECO:0000256" key="3">
    <source>
        <dbReference type="ARBA" id="ARBA00023069"/>
    </source>
</evidence>
<dbReference type="GO" id="GO:0030992">
    <property type="term" value="C:intraciliary transport particle B"/>
    <property type="evidence" value="ECO:0007669"/>
    <property type="project" value="TreeGrafter"/>
</dbReference>
<keyword evidence="4" id="KW-0966">Cell projection</keyword>
<evidence type="ECO:0000313" key="6">
    <source>
        <dbReference type="Proteomes" id="UP000694845"/>
    </source>
</evidence>
<keyword evidence="6" id="KW-1185">Reference proteome</keyword>
<dbReference type="GO" id="GO:0005815">
    <property type="term" value="C:microtubule organizing center"/>
    <property type="evidence" value="ECO:0007669"/>
    <property type="project" value="TreeGrafter"/>
</dbReference>
<dbReference type="KEGG" id="aplc:110983494"/>
<dbReference type="OrthoDB" id="423881at2759"/>
<comment type="similarity">
    <text evidence="2">Belongs to the IFT57 family.</text>
</comment>
<protein>
    <submittedName>
        <fullName evidence="7 8">Intraflagellar transport protein 57 homolog</fullName>
    </submittedName>
</protein>
<dbReference type="Proteomes" id="UP000694845">
    <property type="component" value="Unplaced"/>
</dbReference>
<dbReference type="InterPro" id="IPR019530">
    <property type="entry name" value="Intra-flagellar_transport_57"/>
</dbReference>
<dbReference type="RefSeq" id="XP_022098486.1">
    <property type="nucleotide sequence ID" value="XM_022242794.1"/>
</dbReference>
<feature type="coiled-coil region" evidence="5">
    <location>
        <begin position="296"/>
        <end position="351"/>
    </location>
</feature>
<gene>
    <name evidence="7 8" type="primary">LOC110983494</name>
</gene>
<dbReference type="CTD" id="55081"/>
<dbReference type="GeneID" id="110983494"/>
<dbReference type="RefSeq" id="XP_022098488.1">
    <property type="nucleotide sequence ID" value="XM_022242796.1"/>
</dbReference>
<dbReference type="GO" id="GO:0005794">
    <property type="term" value="C:Golgi apparatus"/>
    <property type="evidence" value="ECO:0007669"/>
    <property type="project" value="TreeGrafter"/>
</dbReference>
<dbReference type="GO" id="GO:0042073">
    <property type="term" value="P:intraciliary transport"/>
    <property type="evidence" value="ECO:0007669"/>
    <property type="project" value="TreeGrafter"/>
</dbReference>